<protein>
    <submittedName>
        <fullName evidence="1">Uncharacterized protein</fullName>
    </submittedName>
</protein>
<name>A0AAU7Q467_9GAMM</name>
<sequence length="107" mass="11967">MSTAQFQREEFKALARAMTPEELGDFLSGHGMWKTQANPRLGIPAIVMTDGTYGVRYSIQQIEQDEQGGQDVAAFLGGGQSTGQRYRSGLGYDETCHVFPERFQFRL</sequence>
<dbReference type="AlphaFoldDB" id="A0AAU7Q467"/>
<evidence type="ECO:0000313" key="1">
    <source>
        <dbReference type="EMBL" id="XBS67942.1"/>
    </source>
</evidence>
<dbReference type="InterPro" id="IPR036962">
    <property type="entry name" value="Glyco_hydro_3_N_sf"/>
</dbReference>
<dbReference type="Gene3D" id="3.20.20.300">
    <property type="entry name" value="Glycoside hydrolase, family 3, N-terminal domain"/>
    <property type="match status" value="1"/>
</dbReference>
<dbReference type="EMBL" id="CP157947">
    <property type="protein sequence ID" value="XBS67942.1"/>
    <property type="molecule type" value="Genomic_DNA"/>
</dbReference>
<organism evidence="1">
    <name type="scientific">Acerihabitans sp. KWT182</name>
    <dbReference type="NCBI Taxonomy" id="3157919"/>
    <lineage>
        <taxon>Bacteria</taxon>
        <taxon>Pseudomonadati</taxon>
        <taxon>Pseudomonadota</taxon>
        <taxon>Gammaproteobacteria</taxon>
        <taxon>Enterobacterales</taxon>
        <taxon>Pectobacteriaceae</taxon>
        <taxon>Acerihabitans</taxon>
    </lineage>
</organism>
<accession>A0AAU7Q467</accession>
<dbReference type="GO" id="GO:0005975">
    <property type="term" value="P:carbohydrate metabolic process"/>
    <property type="evidence" value="ECO:0007669"/>
    <property type="project" value="InterPro"/>
</dbReference>
<gene>
    <name evidence="1" type="ORF">ABK905_13580</name>
</gene>
<dbReference type="GO" id="GO:0004553">
    <property type="term" value="F:hydrolase activity, hydrolyzing O-glycosyl compounds"/>
    <property type="evidence" value="ECO:0007669"/>
    <property type="project" value="InterPro"/>
</dbReference>
<proteinExistence type="predicted"/>
<reference evidence="1" key="1">
    <citation type="submission" date="2024-06" db="EMBL/GenBank/DDBJ databases">
        <authorList>
            <person name="Coelho C."/>
            <person name="Bento M."/>
            <person name="Garcia E."/>
            <person name="Camelo A."/>
            <person name="Brandao I."/>
            <person name="Espirito Santo C."/>
            <person name="Trovao J."/>
            <person name="Verissimo A."/>
            <person name="Costa J."/>
            <person name="Tiago I."/>
        </authorList>
    </citation>
    <scope>NUCLEOTIDE SEQUENCE</scope>
    <source>
        <strain evidence="1">KWT182</strain>
    </source>
</reference>